<name>A0AAX4PKG5_9CHLO</name>
<evidence type="ECO:0000313" key="1">
    <source>
        <dbReference type="EMBL" id="WZN66513.1"/>
    </source>
</evidence>
<reference evidence="1 2" key="1">
    <citation type="submission" date="2024-03" db="EMBL/GenBank/DDBJ databases">
        <title>Complete genome sequence of the green alga Chloropicon roscoffensis RCC1871.</title>
        <authorList>
            <person name="Lemieux C."/>
            <person name="Pombert J.-F."/>
            <person name="Otis C."/>
            <person name="Turmel M."/>
        </authorList>
    </citation>
    <scope>NUCLEOTIDE SEQUENCE [LARGE SCALE GENOMIC DNA]</scope>
    <source>
        <strain evidence="1 2">RCC1871</strain>
    </source>
</reference>
<protein>
    <recommendedName>
        <fullName evidence="3">Peptidylprolyl isomerase</fullName>
    </recommendedName>
</protein>
<evidence type="ECO:0008006" key="3">
    <source>
        <dbReference type="Google" id="ProtNLM"/>
    </source>
</evidence>
<accession>A0AAX4PKG5</accession>
<proteinExistence type="predicted"/>
<evidence type="ECO:0000313" key="2">
    <source>
        <dbReference type="Proteomes" id="UP001472866"/>
    </source>
</evidence>
<gene>
    <name evidence="1" type="ORF">HKI87_15g80800</name>
</gene>
<keyword evidence="2" id="KW-1185">Reference proteome</keyword>
<organism evidence="1 2">
    <name type="scientific">Chloropicon roscoffensis</name>
    <dbReference type="NCBI Taxonomy" id="1461544"/>
    <lineage>
        <taxon>Eukaryota</taxon>
        <taxon>Viridiplantae</taxon>
        <taxon>Chlorophyta</taxon>
        <taxon>Chloropicophyceae</taxon>
        <taxon>Chloropicales</taxon>
        <taxon>Chloropicaceae</taxon>
        <taxon>Chloropicon</taxon>
    </lineage>
</organism>
<sequence length="135" mass="14824">MALLKRGDDGLVEVAPGCFFDPLTGERRARLPKSKLDYGTSILTLDVLGMSPASGVGPSLARECARTTNSWKEYAEDKHKHVRCKAETTERYAGPVTAAMQFGWNKTEPERPAFGRKACEETKIAEGQILGARRP</sequence>
<dbReference type="EMBL" id="CP151515">
    <property type="protein sequence ID" value="WZN66513.1"/>
    <property type="molecule type" value="Genomic_DNA"/>
</dbReference>
<dbReference type="Proteomes" id="UP001472866">
    <property type="component" value="Chromosome 15"/>
</dbReference>
<dbReference type="AlphaFoldDB" id="A0AAX4PKG5"/>